<sequence length="75" mass="7522">MRDLKISEMDVISGGVDYAAVGTGLASVGIGLVIASTPVGWVGIGGAIAFSFFGGYTIGTGLMDENDYAGGTPYN</sequence>
<feature type="transmembrane region" description="Helical" evidence="1">
    <location>
        <begin position="40"/>
        <end position="58"/>
    </location>
</feature>
<dbReference type="RefSeq" id="WP_112159217.1">
    <property type="nucleotide sequence ID" value="NZ_QKRX01000006.1"/>
</dbReference>
<dbReference type="AlphaFoldDB" id="A0A364NM11"/>
<name>A0A364NM11_9GAMM</name>
<feature type="transmembrane region" description="Helical" evidence="1">
    <location>
        <begin position="12"/>
        <end position="34"/>
    </location>
</feature>
<evidence type="ECO:0000256" key="1">
    <source>
        <dbReference type="SAM" id="Phobius"/>
    </source>
</evidence>
<keyword evidence="1" id="KW-1133">Transmembrane helix</keyword>
<protein>
    <recommendedName>
        <fullName evidence="4">Bacteriocin</fullName>
    </recommendedName>
</protein>
<reference evidence="2 3" key="1">
    <citation type="submission" date="2018-06" db="EMBL/GenBank/DDBJ databases">
        <title>Nitrincola tibetense sp. nov., isolated from Lake XuguoCo on Tibetan Plateau.</title>
        <authorList>
            <person name="Xing P."/>
        </authorList>
    </citation>
    <scope>NUCLEOTIDE SEQUENCE [LARGE SCALE GENOMIC DNA]</scope>
    <source>
        <strain evidence="3">xg18</strain>
    </source>
</reference>
<dbReference type="EMBL" id="QKRX01000006">
    <property type="protein sequence ID" value="RAU18136.1"/>
    <property type="molecule type" value="Genomic_DNA"/>
</dbReference>
<dbReference type="Proteomes" id="UP000250744">
    <property type="component" value="Unassembled WGS sequence"/>
</dbReference>
<keyword evidence="3" id="KW-1185">Reference proteome</keyword>
<accession>A0A364NM11</accession>
<proteinExistence type="predicted"/>
<keyword evidence="1" id="KW-0812">Transmembrane</keyword>
<comment type="caution">
    <text evidence="2">The sequence shown here is derived from an EMBL/GenBank/DDBJ whole genome shotgun (WGS) entry which is preliminary data.</text>
</comment>
<evidence type="ECO:0000313" key="2">
    <source>
        <dbReference type="EMBL" id="RAU18136.1"/>
    </source>
</evidence>
<organism evidence="2 3">
    <name type="scientific">Nitrincola tibetensis</name>
    <dbReference type="NCBI Taxonomy" id="2219697"/>
    <lineage>
        <taxon>Bacteria</taxon>
        <taxon>Pseudomonadati</taxon>
        <taxon>Pseudomonadota</taxon>
        <taxon>Gammaproteobacteria</taxon>
        <taxon>Oceanospirillales</taxon>
        <taxon>Oceanospirillaceae</taxon>
        <taxon>Nitrincola</taxon>
    </lineage>
</organism>
<evidence type="ECO:0000313" key="3">
    <source>
        <dbReference type="Proteomes" id="UP000250744"/>
    </source>
</evidence>
<gene>
    <name evidence="2" type="ORF">DN062_10170</name>
</gene>
<evidence type="ECO:0008006" key="4">
    <source>
        <dbReference type="Google" id="ProtNLM"/>
    </source>
</evidence>
<keyword evidence="1" id="KW-0472">Membrane</keyword>